<feature type="coiled-coil region" evidence="6">
    <location>
        <begin position="476"/>
        <end position="520"/>
    </location>
</feature>
<feature type="region of interest" description="Disordered" evidence="7">
    <location>
        <begin position="534"/>
        <end position="575"/>
    </location>
</feature>
<feature type="coiled-coil region" evidence="6">
    <location>
        <begin position="616"/>
        <end position="661"/>
    </location>
</feature>
<dbReference type="GO" id="GO:0032391">
    <property type="term" value="C:photoreceptor connecting cilium"/>
    <property type="evidence" value="ECO:0007669"/>
    <property type="project" value="TreeGrafter"/>
</dbReference>
<keyword evidence="9" id="KW-1185">Reference proteome</keyword>
<dbReference type="Proteomes" id="UP000515159">
    <property type="component" value="Chromosome 16"/>
</dbReference>
<dbReference type="GO" id="GO:0005856">
    <property type="term" value="C:cytoskeleton"/>
    <property type="evidence" value="ECO:0007669"/>
    <property type="project" value="UniProtKB-ARBA"/>
</dbReference>
<dbReference type="GO" id="GO:0046548">
    <property type="term" value="P:retinal rod cell development"/>
    <property type="evidence" value="ECO:0007669"/>
    <property type="project" value="TreeGrafter"/>
</dbReference>
<evidence type="ECO:0000256" key="3">
    <source>
        <dbReference type="ARBA" id="ARBA00023054"/>
    </source>
</evidence>
<proteinExistence type="inferred from homology"/>
<dbReference type="PROSITE" id="PS50004">
    <property type="entry name" value="C2"/>
    <property type="match status" value="1"/>
</dbReference>
<feature type="domain" description="C2" evidence="8">
    <location>
        <begin position="849"/>
        <end position="974"/>
    </location>
</feature>
<feature type="coiled-coil region" evidence="6">
    <location>
        <begin position="394"/>
        <end position="452"/>
    </location>
</feature>
<sequence>MKSDQIMKDYNLSICSFLLYTQRQQHALRTSIPGHKVPVASDQLRVNIWNSGSAASKVRGLQHQLTMSLVDETAGDLLVRDTDQKPEVIRVIGDLIHSNHPSHLRRQRSLKRKDIDSRAGQHVIQIPCEDLKDGFLRLREENLLLKENARKQEGTIKRMGVQILRLASKHKWTENGKALRRSPRVPGVEDEIEDLQDQLRALEQQNRNLRNRLTMYKLRQQVQGFACRHCSYGSIQARINSGLRRTKTEGQLLERTRRVIKVREPESRPSPQTAPPQYEYSLTKEQRAEIEQLVQAIQEQPGQVAKVELGLQTSEETDCEEKLSFQHLKQAEAQRMAICENVEMIRLQRLTWEKSVEVSAMKKMFLQLKETYETQLQERHQTLASAHTTLLAQVEGLSAQLQVEQQKVVTLESQLGSMSSLQKSLKEFQEQVEDLEKERDLLKESNELLMKSAMNTEHLHNWKVIEELWQEISCLRKELSSAMEGKRDVLDALEKERGHNEELQQEVNKMQLQLLKHKQEVESPQQKEEAILNHDTTGSSHTEKRHHPNTSKSKILDALGQSGLPSNGTGKEESVEEAAWKGNPVKKLHELEAAHSETILELEKTRNMLILQHKINQDYQGELKAVTLEAEKGQQEHEEKVKEITQLLDRRSTRIEQLQEQLKDIAYGTWPRASLRATNGKEHRDTNTPPLRRGENLFELHLNRAFFTLEALREKMGDPHPATFFTYSLYDYETQCTPVVTGTEPRYDFTSQYAVRGDSSFLHYLQGASARLDLHQALGTDHWLLGSCWLQLHLVLKTQERVYGTATLSGTNGEELGILEYWMRLRFPISQTLYLSQEREKALAYLSTNIESHQESQNRDEGHRERNELLVRISRCQALKSRCPGSPPSPYAIYRFYDFPDHDTLIVPWSRNPQFSDSTTFPVHMTFNLDCYLRLEALWVYVFDDEEPDPGWYLGKVQVPLLPLAYGRNIKGDFLLIAPDGSPNGSIHLSLEWKFLYQCPGWPLLLSVDCTVEKPLETWIEEERSALDMQQRAAVTFPGATTERWRKRAKMAGKENATIDSLSTDSDEVIIAARSQRHTKLQSDQIRIEVASLTFDSQSQVAAAESIQQVYVEYHFQGLPLEETETPFSLRKPRAWEEIHFNYSRVIEVDAEENMERREFLAALLEEGGRLRFTVVSEPLAEQGEEECQDVGYAYLDLGPILCAGKDLAEQTLDILNAPDQDTVIGTLKVSVEAATTLCAIQREKRWPLAPYGPQ</sequence>
<dbReference type="InterPro" id="IPR041091">
    <property type="entry name" value="RPGRIP1_C"/>
</dbReference>
<dbReference type="Pfam" id="PF18111">
    <property type="entry name" value="RPGR1_C"/>
    <property type="match status" value="1"/>
</dbReference>
<evidence type="ECO:0000256" key="4">
    <source>
        <dbReference type="ARBA" id="ARBA00023069"/>
    </source>
</evidence>
<evidence type="ECO:0000256" key="1">
    <source>
        <dbReference type="ARBA" id="ARBA00004138"/>
    </source>
</evidence>
<evidence type="ECO:0000256" key="6">
    <source>
        <dbReference type="SAM" id="Coils"/>
    </source>
</evidence>
<dbReference type="RefSeq" id="XP_033779069.1">
    <property type="nucleotide sequence ID" value="XM_033923178.1"/>
</dbReference>
<name>A0A6P8P5W1_GEOSA</name>
<dbReference type="CDD" id="cd00030">
    <property type="entry name" value="C2"/>
    <property type="match status" value="1"/>
</dbReference>
<dbReference type="KEGG" id="gsh:117349589"/>
<reference evidence="10" key="1">
    <citation type="submission" date="2025-08" db="UniProtKB">
        <authorList>
            <consortium name="RefSeq"/>
        </authorList>
    </citation>
    <scope>IDENTIFICATION</scope>
</reference>
<protein>
    <submittedName>
        <fullName evidence="10">X-linked retinitis pigmentosa GTPase regulator-interacting protein 1</fullName>
    </submittedName>
</protein>
<dbReference type="InterPro" id="IPR031139">
    <property type="entry name" value="RPGRIP1_fam"/>
</dbReference>
<dbReference type="InterPro" id="IPR000008">
    <property type="entry name" value="C2_dom"/>
</dbReference>
<evidence type="ECO:0000259" key="8">
    <source>
        <dbReference type="PROSITE" id="PS50004"/>
    </source>
</evidence>
<dbReference type="PANTHER" id="PTHR14240:SF3">
    <property type="entry name" value="X-LINKED RETINITIS PIGMENTOSA GTPASE REGULATOR-INTERACTING PROTEIN 1"/>
    <property type="match status" value="1"/>
</dbReference>
<dbReference type="PANTHER" id="PTHR14240">
    <property type="entry name" value="RETINITIS PIGMENTOSA GTPASE REGULATOR-INTERACTING PROTEIN"/>
    <property type="match status" value="1"/>
</dbReference>
<comment type="subcellular location">
    <subcellularLocation>
        <location evidence="1">Cell projection</location>
        <location evidence="1">Cilium</location>
    </subcellularLocation>
</comment>
<dbReference type="Pfam" id="PF00168">
    <property type="entry name" value="C2"/>
    <property type="match status" value="1"/>
</dbReference>
<feature type="coiled-coil region" evidence="6">
    <location>
        <begin position="185"/>
        <end position="219"/>
    </location>
</feature>
<evidence type="ECO:0000256" key="2">
    <source>
        <dbReference type="ARBA" id="ARBA00006042"/>
    </source>
</evidence>
<dbReference type="FunFam" id="2.60.40.150:FF:000073">
    <property type="entry name" value="protein fantom isoform X1"/>
    <property type="match status" value="1"/>
</dbReference>
<dbReference type="FunCoup" id="A0A6P8P5W1">
    <property type="interactions" value="51"/>
</dbReference>
<dbReference type="CTD" id="57096"/>
<keyword evidence="4" id="KW-0969">Cilium</keyword>
<gene>
    <name evidence="10" type="primary">RPGRIP1</name>
</gene>
<keyword evidence="5" id="KW-0966">Cell projection</keyword>
<evidence type="ECO:0000256" key="7">
    <source>
        <dbReference type="SAM" id="MobiDB-lite"/>
    </source>
</evidence>
<dbReference type="InterPro" id="IPR021656">
    <property type="entry name" value="C2-C2_1"/>
</dbReference>
<dbReference type="Gene3D" id="2.60.40.150">
    <property type="entry name" value="C2 domain"/>
    <property type="match status" value="3"/>
</dbReference>
<dbReference type="SUPFAM" id="SSF49562">
    <property type="entry name" value="C2 domain (Calcium/lipid-binding domain, CaLB)"/>
    <property type="match status" value="2"/>
</dbReference>
<comment type="similarity">
    <text evidence="2">Belongs to the RPGRIP1 family.</text>
</comment>
<evidence type="ECO:0000256" key="5">
    <source>
        <dbReference type="ARBA" id="ARBA00023273"/>
    </source>
</evidence>
<accession>A0A6P8P5W1</accession>
<keyword evidence="3 6" id="KW-0175">Coiled coil</keyword>
<dbReference type="GO" id="GO:1905515">
    <property type="term" value="P:non-motile cilium assembly"/>
    <property type="evidence" value="ECO:0007669"/>
    <property type="project" value="TreeGrafter"/>
</dbReference>
<dbReference type="AlphaFoldDB" id="A0A6P8P5W1"/>
<dbReference type="OrthoDB" id="2133912at2759"/>
<dbReference type="InterPro" id="IPR035892">
    <property type="entry name" value="C2_domain_sf"/>
</dbReference>
<evidence type="ECO:0000313" key="10">
    <source>
        <dbReference type="RefSeq" id="XP_033779069.1"/>
    </source>
</evidence>
<organism evidence="9 10">
    <name type="scientific">Geotrypetes seraphini</name>
    <name type="common">Gaboon caecilian</name>
    <name type="synonym">Caecilia seraphini</name>
    <dbReference type="NCBI Taxonomy" id="260995"/>
    <lineage>
        <taxon>Eukaryota</taxon>
        <taxon>Metazoa</taxon>
        <taxon>Chordata</taxon>
        <taxon>Craniata</taxon>
        <taxon>Vertebrata</taxon>
        <taxon>Euteleostomi</taxon>
        <taxon>Amphibia</taxon>
        <taxon>Gymnophiona</taxon>
        <taxon>Geotrypetes</taxon>
    </lineage>
</organism>
<evidence type="ECO:0000313" key="9">
    <source>
        <dbReference type="Proteomes" id="UP000515159"/>
    </source>
</evidence>
<dbReference type="Pfam" id="PF11618">
    <property type="entry name" value="C2-C2_1"/>
    <property type="match status" value="1"/>
</dbReference>
<dbReference type="GeneID" id="117349589"/>
<dbReference type="InParanoid" id="A0A6P8P5W1"/>